<evidence type="ECO:0000256" key="1">
    <source>
        <dbReference type="SAM" id="MobiDB-lite"/>
    </source>
</evidence>
<organism evidence="2 3">
    <name type="scientific">Podospora fimiseda</name>
    <dbReference type="NCBI Taxonomy" id="252190"/>
    <lineage>
        <taxon>Eukaryota</taxon>
        <taxon>Fungi</taxon>
        <taxon>Dikarya</taxon>
        <taxon>Ascomycota</taxon>
        <taxon>Pezizomycotina</taxon>
        <taxon>Sordariomycetes</taxon>
        <taxon>Sordariomycetidae</taxon>
        <taxon>Sordariales</taxon>
        <taxon>Podosporaceae</taxon>
        <taxon>Podospora</taxon>
    </lineage>
</organism>
<evidence type="ECO:0000313" key="2">
    <source>
        <dbReference type="EMBL" id="KAK4227772.1"/>
    </source>
</evidence>
<dbReference type="EMBL" id="MU865327">
    <property type="protein sequence ID" value="KAK4227772.1"/>
    <property type="molecule type" value="Genomic_DNA"/>
</dbReference>
<reference evidence="2" key="1">
    <citation type="journal article" date="2023" name="Mol. Phylogenet. Evol.">
        <title>Genome-scale phylogeny and comparative genomics of the fungal order Sordariales.</title>
        <authorList>
            <person name="Hensen N."/>
            <person name="Bonometti L."/>
            <person name="Westerberg I."/>
            <person name="Brannstrom I.O."/>
            <person name="Guillou S."/>
            <person name="Cros-Aarteil S."/>
            <person name="Calhoun S."/>
            <person name="Haridas S."/>
            <person name="Kuo A."/>
            <person name="Mondo S."/>
            <person name="Pangilinan J."/>
            <person name="Riley R."/>
            <person name="LaButti K."/>
            <person name="Andreopoulos B."/>
            <person name="Lipzen A."/>
            <person name="Chen C."/>
            <person name="Yan M."/>
            <person name="Daum C."/>
            <person name="Ng V."/>
            <person name="Clum A."/>
            <person name="Steindorff A."/>
            <person name="Ohm R.A."/>
            <person name="Martin F."/>
            <person name="Silar P."/>
            <person name="Natvig D.O."/>
            <person name="Lalanne C."/>
            <person name="Gautier V."/>
            <person name="Ament-Velasquez S.L."/>
            <person name="Kruys A."/>
            <person name="Hutchinson M.I."/>
            <person name="Powell A.J."/>
            <person name="Barry K."/>
            <person name="Miller A.N."/>
            <person name="Grigoriev I.V."/>
            <person name="Debuchy R."/>
            <person name="Gladieux P."/>
            <person name="Hiltunen Thoren M."/>
            <person name="Johannesson H."/>
        </authorList>
    </citation>
    <scope>NUCLEOTIDE SEQUENCE</scope>
    <source>
        <strain evidence="2">CBS 990.96</strain>
    </source>
</reference>
<sequence>MTKGCKDWEKLYQEKKELPGWGAIFSHYGPRVGYNNDSDDQTLDEVLDLEGFSDKEDPEIPEVTITDTNANMNGQVADSDPSTSSQTDSVGYNIPHQSTEDQIIARTEGEGSYRGRPR</sequence>
<feature type="compositionally biased region" description="Basic and acidic residues" evidence="1">
    <location>
        <begin position="107"/>
        <end position="118"/>
    </location>
</feature>
<feature type="compositionally biased region" description="Polar residues" evidence="1">
    <location>
        <begin position="65"/>
        <end position="76"/>
    </location>
</feature>
<keyword evidence="3" id="KW-1185">Reference proteome</keyword>
<feature type="region of interest" description="Disordered" evidence="1">
    <location>
        <begin position="65"/>
        <end position="118"/>
    </location>
</feature>
<accession>A0AAN7BQS2</accession>
<protein>
    <submittedName>
        <fullName evidence="2">Uncharacterized protein</fullName>
    </submittedName>
</protein>
<gene>
    <name evidence="2" type="ORF">QBC38DRAFT_443403</name>
</gene>
<reference evidence="2" key="2">
    <citation type="submission" date="2023-05" db="EMBL/GenBank/DDBJ databases">
        <authorList>
            <consortium name="Lawrence Berkeley National Laboratory"/>
            <person name="Steindorff A."/>
            <person name="Hensen N."/>
            <person name="Bonometti L."/>
            <person name="Westerberg I."/>
            <person name="Brannstrom I.O."/>
            <person name="Guillou S."/>
            <person name="Cros-Aarteil S."/>
            <person name="Calhoun S."/>
            <person name="Haridas S."/>
            <person name="Kuo A."/>
            <person name="Mondo S."/>
            <person name="Pangilinan J."/>
            <person name="Riley R."/>
            <person name="Labutti K."/>
            <person name="Andreopoulos B."/>
            <person name="Lipzen A."/>
            <person name="Chen C."/>
            <person name="Yanf M."/>
            <person name="Daum C."/>
            <person name="Ng V."/>
            <person name="Clum A."/>
            <person name="Ohm R."/>
            <person name="Martin F."/>
            <person name="Silar P."/>
            <person name="Natvig D."/>
            <person name="Lalanne C."/>
            <person name="Gautier V."/>
            <person name="Ament-Velasquez S.L."/>
            <person name="Kruys A."/>
            <person name="Hutchinson M.I."/>
            <person name="Powell A.J."/>
            <person name="Barry K."/>
            <person name="Miller A.N."/>
            <person name="Grigoriev I.V."/>
            <person name="Debuchy R."/>
            <person name="Gladieux P."/>
            <person name="Thoren M.H."/>
            <person name="Johannesson H."/>
        </authorList>
    </citation>
    <scope>NUCLEOTIDE SEQUENCE</scope>
    <source>
        <strain evidence="2">CBS 990.96</strain>
    </source>
</reference>
<dbReference type="Proteomes" id="UP001301958">
    <property type="component" value="Unassembled WGS sequence"/>
</dbReference>
<dbReference type="AlphaFoldDB" id="A0AAN7BQS2"/>
<comment type="caution">
    <text evidence="2">The sequence shown here is derived from an EMBL/GenBank/DDBJ whole genome shotgun (WGS) entry which is preliminary data.</text>
</comment>
<evidence type="ECO:0000313" key="3">
    <source>
        <dbReference type="Proteomes" id="UP001301958"/>
    </source>
</evidence>
<proteinExistence type="predicted"/>
<name>A0AAN7BQS2_9PEZI</name>
<feature type="compositionally biased region" description="Low complexity" evidence="1">
    <location>
        <begin position="78"/>
        <end position="89"/>
    </location>
</feature>